<organism evidence="12 13">
    <name type="scientific">Kribbella albertanoniae</name>
    <dbReference type="NCBI Taxonomy" id="1266829"/>
    <lineage>
        <taxon>Bacteria</taxon>
        <taxon>Bacillati</taxon>
        <taxon>Actinomycetota</taxon>
        <taxon>Actinomycetes</taxon>
        <taxon>Propionibacteriales</taxon>
        <taxon>Kribbellaceae</taxon>
        <taxon>Kribbella</taxon>
    </lineage>
</organism>
<reference evidence="12 13" key="1">
    <citation type="submission" date="2019-03" db="EMBL/GenBank/DDBJ databases">
        <title>Draft genome sequences of novel Actinobacteria.</title>
        <authorList>
            <person name="Sahin N."/>
            <person name="Ay H."/>
            <person name="Saygin H."/>
        </authorList>
    </citation>
    <scope>NUCLEOTIDE SEQUENCE [LARGE SCALE GENOMIC DNA]</scope>
    <source>
        <strain evidence="12 13">JCM 30547</strain>
    </source>
</reference>
<evidence type="ECO:0000256" key="6">
    <source>
        <dbReference type="ARBA" id="ARBA00023277"/>
    </source>
</evidence>
<evidence type="ECO:0000256" key="4">
    <source>
        <dbReference type="ARBA" id="ARBA00022801"/>
    </source>
</evidence>
<feature type="binding site" evidence="10">
    <location>
        <position position="31"/>
    </location>
    <ligand>
        <name>substrate</name>
    </ligand>
</feature>
<keyword evidence="13" id="KW-1185">Reference proteome</keyword>
<name>A0A4R4PS80_9ACTN</name>
<protein>
    <recommendedName>
        <fullName evidence="3 11">Beta-glucosidase</fullName>
        <ecNumber evidence="3 11">3.2.1.21</ecNumber>
    </recommendedName>
</protein>
<evidence type="ECO:0000256" key="10">
    <source>
        <dbReference type="PIRSR" id="PIRSR617736-2"/>
    </source>
</evidence>
<evidence type="ECO:0000256" key="5">
    <source>
        <dbReference type="ARBA" id="ARBA00023001"/>
    </source>
</evidence>
<dbReference type="PANTHER" id="PTHR10353">
    <property type="entry name" value="GLYCOSYL HYDROLASE"/>
    <property type="match status" value="1"/>
</dbReference>
<dbReference type="EC" id="3.2.1.21" evidence="3 11"/>
<dbReference type="AlphaFoldDB" id="A0A4R4PS80"/>
<dbReference type="OrthoDB" id="9765195at2"/>
<dbReference type="GO" id="GO:0005829">
    <property type="term" value="C:cytosol"/>
    <property type="evidence" value="ECO:0007669"/>
    <property type="project" value="TreeGrafter"/>
</dbReference>
<dbReference type="InterPro" id="IPR017736">
    <property type="entry name" value="Glyco_hydro_1_beta-glucosidase"/>
</dbReference>
<comment type="caution">
    <text evidence="12">The sequence shown here is derived from an EMBL/GenBank/DDBJ whole genome shotgun (WGS) entry which is preliminary data.</text>
</comment>
<dbReference type="PANTHER" id="PTHR10353:SF36">
    <property type="entry name" value="LP05116P"/>
    <property type="match status" value="1"/>
</dbReference>
<dbReference type="InterPro" id="IPR033132">
    <property type="entry name" value="GH_1_N_CS"/>
</dbReference>
<proteinExistence type="inferred from homology"/>
<keyword evidence="6" id="KW-0119">Carbohydrate metabolism</keyword>
<dbReference type="RefSeq" id="WP_132410396.1">
    <property type="nucleotide sequence ID" value="NZ_SMKA01000127.1"/>
</dbReference>
<dbReference type="Pfam" id="PF00232">
    <property type="entry name" value="Glyco_hydro_1"/>
    <property type="match status" value="1"/>
</dbReference>
<keyword evidence="4 11" id="KW-0378">Hydrolase</keyword>
<feature type="binding site" evidence="10">
    <location>
        <position position="419"/>
    </location>
    <ligand>
        <name>substrate</name>
    </ligand>
</feature>
<evidence type="ECO:0000256" key="3">
    <source>
        <dbReference type="ARBA" id="ARBA00012744"/>
    </source>
</evidence>
<dbReference type="EMBL" id="SMKA01000127">
    <property type="protein sequence ID" value="TDC25197.1"/>
    <property type="molecule type" value="Genomic_DNA"/>
</dbReference>
<evidence type="ECO:0000256" key="2">
    <source>
        <dbReference type="ARBA" id="ARBA00010838"/>
    </source>
</evidence>
<dbReference type="FunFam" id="3.20.20.80:FF:000004">
    <property type="entry name" value="Beta-glucosidase 6-phospho-beta-glucosidase"/>
    <property type="match status" value="1"/>
</dbReference>
<evidence type="ECO:0000313" key="13">
    <source>
        <dbReference type="Proteomes" id="UP000295075"/>
    </source>
</evidence>
<dbReference type="NCBIfam" id="TIGR03356">
    <property type="entry name" value="BGL"/>
    <property type="match status" value="1"/>
</dbReference>
<feature type="active site" description="Nucleophile" evidence="9">
    <location>
        <position position="372"/>
    </location>
</feature>
<dbReference type="PRINTS" id="PR00131">
    <property type="entry name" value="GLHYDRLASE1"/>
</dbReference>
<dbReference type="InterPro" id="IPR017853">
    <property type="entry name" value="GH"/>
</dbReference>
<comment type="catalytic activity">
    <reaction evidence="1 11">
        <text>Hydrolysis of terminal, non-reducing beta-D-glucosyl residues with release of beta-D-glucose.</text>
        <dbReference type="EC" id="3.2.1.21"/>
    </reaction>
</comment>
<keyword evidence="7 11" id="KW-0326">Glycosidase</keyword>
<dbReference type="SUPFAM" id="SSF51445">
    <property type="entry name" value="(Trans)glycosidases"/>
    <property type="match status" value="1"/>
</dbReference>
<evidence type="ECO:0000256" key="11">
    <source>
        <dbReference type="RuleBase" id="RU361175"/>
    </source>
</evidence>
<evidence type="ECO:0000256" key="7">
    <source>
        <dbReference type="ARBA" id="ARBA00023295"/>
    </source>
</evidence>
<dbReference type="GO" id="GO:0008422">
    <property type="term" value="F:beta-glucosidase activity"/>
    <property type="evidence" value="ECO:0007669"/>
    <property type="project" value="UniProtKB-EC"/>
</dbReference>
<dbReference type="InterPro" id="IPR001360">
    <property type="entry name" value="Glyco_hydro_1"/>
</dbReference>
<keyword evidence="5" id="KW-0136">Cellulose degradation</keyword>
<feature type="binding site" evidence="10">
    <location>
        <position position="308"/>
    </location>
    <ligand>
        <name>substrate</name>
    </ligand>
</feature>
<gene>
    <name evidence="12" type="ORF">E1261_24695</name>
</gene>
<feature type="binding site" evidence="10">
    <location>
        <position position="176"/>
    </location>
    <ligand>
        <name>substrate</name>
    </ligand>
</feature>
<dbReference type="Gene3D" id="3.20.20.80">
    <property type="entry name" value="Glycosidases"/>
    <property type="match status" value="1"/>
</dbReference>
<accession>A0A4R4PS80</accession>
<evidence type="ECO:0000256" key="8">
    <source>
        <dbReference type="ARBA" id="ARBA00023326"/>
    </source>
</evidence>
<evidence type="ECO:0000256" key="1">
    <source>
        <dbReference type="ARBA" id="ARBA00000448"/>
    </source>
</evidence>
<dbReference type="PROSITE" id="PS00653">
    <property type="entry name" value="GLYCOSYL_HYDROL_F1_2"/>
    <property type="match status" value="1"/>
</dbReference>
<feature type="active site" description="Proton donor" evidence="9">
    <location>
        <position position="177"/>
    </location>
</feature>
<evidence type="ECO:0000313" key="12">
    <source>
        <dbReference type="EMBL" id="TDC25197.1"/>
    </source>
</evidence>
<feature type="binding site" evidence="10">
    <location>
        <begin position="426"/>
        <end position="427"/>
    </location>
    <ligand>
        <name>substrate</name>
    </ligand>
</feature>
<dbReference type="Proteomes" id="UP000295075">
    <property type="component" value="Unassembled WGS sequence"/>
</dbReference>
<sequence>MSTTSVSGAAADLIAGLPADFRWGVATSSYQIEGAIAEDGRTPSIWDTFCQVPGAIDNGDIGDIACDHYHRMPEDVALIKSLGFDTYRFSVAWPRVQPRGKGPVNPAGLGFYDKLVDELLAQGIDPWVTLYHWDLPQELEDAGGWPNRDTAYRFAEYSMMVFDALKDRVNTWTTLNEPWCSAMLGYAYGLHAPGRKEYPAAIAAVHHLLLGHGLATTAMREASPRKLDIGITLNVATAYPASDAEPDTEAARRADGMGRRIYLDPLVHGRYPADIVADLALEGVEIPVQDGDLELISAPIDVLGVNYYFSQKFSGYAEDGSTVDENGLPISRTIPLGRPKTHMDWEIVPEGFTDLLLSIARDYPTLPMVITENGSAFEDIPDEKGFVADDGRTEYFTTHLAAVAEAINQGADIRGYLAWSLLDNFEWAYGYVKRFGIVRVDYDTQARIPKQSALYLKELAEAHRNR</sequence>
<evidence type="ECO:0000256" key="9">
    <source>
        <dbReference type="PIRSR" id="PIRSR617736-1"/>
    </source>
</evidence>
<keyword evidence="8" id="KW-0624">Polysaccharide degradation</keyword>
<dbReference type="GO" id="GO:0030245">
    <property type="term" value="P:cellulose catabolic process"/>
    <property type="evidence" value="ECO:0007669"/>
    <property type="project" value="UniProtKB-KW"/>
</dbReference>
<feature type="binding site" evidence="10">
    <location>
        <position position="132"/>
    </location>
    <ligand>
        <name>substrate</name>
    </ligand>
</feature>
<comment type="similarity">
    <text evidence="2 11">Belongs to the glycosyl hydrolase 1 family.</text>
</comment>